<protein>
    <recommendedName>
        <fullName evidence="3">Flagellar assembly protein T N-terminal domain-containing protein</fullName>
    </recommendedName>
</protein>
<name>A0A8J6NZ71_9BACT</name>
<evidence type="ECO:0000313" key="1">
    <source>
        <dbReference type="EMBL" id="MBC8431268.1"/>
    </source>
</evidence>
<dbReference type="Proteomes" id="UP000605201">
    <property type="component" value="Unassembled WGS sequence"/>
</dbReference>
<organism evidence="1 2">
    <name type="scientific">Candidatus Desulfatibia vada</name>
    <dbReference type="NCBI Taxonomy" id="2841696"/>
    <lineage>
        <taxon>Bacteria</taxon>
        <taxon>Pseudomonadati</taxon>
        <taxon>Thermodesulfobacteriota</taxon>
        <taxon>Desulfobacteria</taxon>
        <taxon>Desulfobacterales</taxon>
        <taxon>Desulfobacterales incertae sedis</taxon>
        <taxon>Candidatus Desulfatibia</taxon>
    </lineage>
</organism>
<dbReference type="AlphaFoldDB" id="A0A8J6NZ71"/>
<evidence type="ECO:0008006" key="3">
    <source>
        <dbReference type="Google" id="ProtNLM"/>
    </source>
</evidence>
<sequence>MHSAHNLAKILLSVLVLLAIVVPLSDAQVEEQSLIKTVVVIGTGAIYKGDSASAREAAVSGSLILAVDMVTVEILPIESIARNFKAINEIIYSQTGEFIQGYKVLAESFDEKQYRVMVQAAVSIKALEEKLLEAGIMVVKKVLPKTLFLVAEQHFKDNLLNYWWGKDSAFFEAIAKVSMAETLSSEGFSIIDHDNVMLNDELYTAYDKPDLNNQEAAAFGDLLQAEVVILGKSTAFIVPNTMGTNIRSFKGSVTVRAIRTDTGDQIASTIQSAVKANSDEIAGSREALTIAGALAGKELASQIAAAWQQEDQLPGMVEIVLEGTGNLANFIKFRSMLKDMPGVEEMQIKEIKSNQAIIMVSFQGSAKELADALILKTFESIGINIYEVSEKSLRIELVPG</sequence>
<gene>
    <name evidence="1" type="ORF">H8D96_05055</name>
</gene>
<dbReference type="EMBL" id="JACNIG010000126">
    <property type="protein sequence ID" value="MBC8431268.1"/>
    <property type="molecule type" value="Genomic_DNA"/>
</dbReference>
<comment type="caution">
    <text evidence="1">The sequence shown here is derived from an EMBL/GenBank/DDBJ whole genome shotgun (WGS) entry which is preliminary data.</text>
</comment>
<accession>A0A8J6NZ71</accession>
<proteinExistence type="predicted"/>
<reference evidence="1 2" key="1">
    <citation type="submission" date="2020-08" db="EMBL/GenBank/DDBJ databases">
        <title>Bridging the membrane lipid divide: bacteria of the FCB group superphylum have the potential to synthesize archaeal ether lipids.</title>
        <authorList>
            <person name="Villanueva L."/>
            <person name="Von Meijenfeldt F.A.B."/>
            <person name="Westbye A.B."/>
            <person name="Yadav S."/>
            <person name="Hopmans E.C."/>
            <person name="Dutilh B.E."/>
            <person name="Sinninghe Damste J.S."/>
        </authorList>
    </citation>
    <scope>NUCLEOTIDE SEQUENCE [LARGE SCALE GENOMIC DNA]</scope>
    <source>
        <strain evidence="1">NIOZ-UU17</strain>
    </source>
</reference>
<evidence type="ECO:0000313" key="2">
    <source>
        <dbReference type="Proteomes" id="UP000605201"/>
    </source>
</evidence>